<sequence>MQLPPNSPSSPTPLLSRAPALPHLQNHASPARPTSSHCAIEALDLAVRHDQQPTNIQSVTITLHADTIEAIHKQLERPNIIGSISGSTGNNDLDQLLLSLYRVQHGFPFFEERLSQLRSFVMPPPSPPSPTDTNSSGSSIWHAVDSFSSEHELAATLAEMNIITSAKRGQRQDHATRGGTTPPSMPVSPSRPLRCIPTSPPPPSAHPLRFELPSSIASSKRALPIHNVSSSDKSDQDSSRIQQATKATIAQPIHPDDPGAAPGQSLLDLHRALADKHNGRARWGYSESISYSLDHTHYQDIATAAQSSSSDSSGPHPNPPASAADDRASADGATVNGDSDEIVISGRNGSQGQGGLDWLLNNASRAAVADGDVVEKAQSEADNASELPHWLRAKPDALQVISDKKTTAQVYVLSPTFRLQWGS</sequence>
<accession>A0ACC1PBX6</accession>
<evidence type="ECO:0000313" key="2">
    <source>
        <dbReference type="Proteomes" id="UP001144978"/>
    </source>
</evidence>
<name>A0ACC1PBX6_9APHY</name>
<organism evidence="1 2">
    <name type="scientific">Trametes sanguinea</name>
    <dbReference type="NCBI Taxonomy" id="158606"/>
    <lineage>
        <taxon>Eukaryota</taxon>
        <taxon>Fungi</taxon>
        <taxon>Dikarya</taxon>
        <taxon>Basidiomycota</taxon>
        <taxon>Agaricomycotina</taxon>
        <taxon>Agaricomycetes</taxon>
        <taxon>Polyporales</taxon>
        <taxon>Polyporaceae</taxon>
        <taxon>Trametes</taxon>
    </lineage>
</organism>
<keyword evidence="2" id="KW-1185">Reference proteome</keyword>
<dbReference type="Proteomes" id="UP001144978">
    <property type="component" value="Unassembled WGS sequence"/>
</dbReference>
<proteinExistence type="predicted"/>
<comment type="caution">
    <text evidence="1">The sequence shown here is derived from an EMBL/GenBank/DDBJ whole genome shotgun (WGS) entry which is preliminary data.</text>
</comment>
<evidence type="ECO:0000313" key="1">
    <source>
        <dbReference type="EMBL" id="KAJ2989375.1"/>
    </source>
</evidence>
<protein>
    <submittedName>
        <fullName evidence="1">Uncharacterized protein</fullName>
    </submittedName>
</protein>
<gene>
    <name evidence="1" type="ORF">NUW54_g8804</name>
</gene>
<dbReference type="EMBL" id="JANSHE010002804">
    <property type="protein sequence ID" value="KAJ2989375.1"/>
    <property type="molecule type" value="Genomic_DNA"/>
</dbReference>
<reference evidence="1" key="1">
    <citation type="submission" date="2022-08" db="EMBL/GenBank/DDBJ databases">
        <title>Genome Sequence of Pycnoporus sanguineus.</title>
        <authorList>
            <person name="Buettner E."/>
        </authorList>
    </citation>
    <scope>NUCLEOTIDE SEQUENCE</scope>
    <source>
        <strain evidence="1">CG-C14</strain>
    </source>
</reference>